<dbReference type="InterPro" id="IPR011009">
    <property type="entry name" value="Kinase-like_dom_sf"/>
</dbReference>
<dbReference type="InterPro" id="IPR006748">
    <property type="entry name" value="NH2Glyco/OHUrea_AB-resist_kin"/>
</dbReference>
<dbReference type="EMBL" id="SLWM01000024">
    <property type="protein sequence ID" value="TCO12937.1"/>
    <property type="molecule type" value="Genomic_DNA"/>
</dbReference>
<protein>
    <submittedName>
        <fullName evidence="1">Streptomycin 6-kinase</fullName>
    </submittedName>
</protein>
<evidence type="ECO:0000313" key="2">
    <source>
        <dbReference type="Proteomes" id="UP000295818"/>
    </source>
</evidence>
<keyword evidence="2" id="KW-1185">Reference proteome</keyword>
<dbReference type="Proteomes" id="UP000295818">
    <property type="component" value="Unassembled WGS sequence"/>
</dbReference>
<dbReference type="RefSeq" id="WP_241999296.1">
    <property type="nucleotide sequence ID" value="NZ_SLWM01000024.1"/>
</dbReference>
<organism evidence="1 2">
    <name type="scientific">Kribbella orskensis</name>
    <dbReference type="NCBI Taxonomy" id="2512216"/>
    <lineage>
        <taxon>Bacteria</taxon>
        <taxon>Bacillati</taxon>
        <taxon>Actinomycetota</taxon>
        <taxon>Actinomycetes</taxon>
        <taxon>Propionibacteriales</taxon>
        <taxon>Kribbellaceae</taxon>
        <taxon>Kribbella</taxon>
    </lineage>
</organism>
<proteinExistence type="predicted"/>
<dbReference type="Gene3D" id="1.10.510.10">
    <property type="entry name" value="Transferase(Phosphotransferase) domain 1"/>
    <property type="match status" value="1"/>
</dbReference>
<comment type="caution">
    <text evidence="1">The sequence shown here is derived from an EMBL/GenBank/DDBJ whole genome shotgun (WGS) entry which is preliminary data.</text>
</comment>
<dbReference type="SUPFAM" id="SSF56112">
    <property type="entry name" value="Protein kinase-like (PK-like)"/>
    <property type="match status" value="1"/>
</dbReference>
<gene>
    <name evidence="1" type="ORF">EV644_12461</name>
</gene>
<evidence type="ECO:0000313" key="1">
    <source>
        <dbReference type="EMBL" id="TCO12937.1"/>
    </source>
</evidence>
<reference evidence="1 2" key="1">
    <citation type="journal article" date="2015" name="Stand. Genomic Sci.">
        <title>Genomic Encyclopedia of Bacterial and Archaeal Type Strains, Phase III: the genomes of soil and plant-associated and newly described type strains.</title>
        <authorList>
            <person name="Whitman W.B."/>
            <person name="Woyke T."/>
            <person name="Klenk H.P."/>
            <person name="Zhou Y."/>
            <person name="Lilburn T.G."/>
            <person name="Beck B.J."/>
            <person name="De Vos P."/>
            <person name="Vandamme P."/>
            <person name="Eisen J.A."/>
            <person name="Garrity G."/>
            <person name="Hugenholtz P."/>
            <person name="Kyrpides N.C."/>
        </authorList>
    </citation>
    <scope>NUCLEOTIDE SEQUENCE [LARGE SCALE GENOMIC DNA]</scope>
    <source>
        <strain evidence="1 2">VKM Ac-2538</strain>
    </source>
</reference>
<name>A0ABY2BA63_9ACTN</name>
<sequence length="305" mass="32716">MLDIPDEVWNKVVADGNAAWLDELPSIVESLAQEWSLTIGATLRGGHAALVVEATLADGTAAVLKVGVPGTQRDLTFEATALRLADGDGCARLLRDDLDRGALLLERLGAAICDVVPDPATRHDMMCDVAVRLWRPVSPDVDLPTGADKAREYSDLLPRLWEETGQACSEATVEDALACLDRRRRAHDDRHAVLVHGDVHDLNVLQAADGTFKLIDPGGLRAERACDLGTIIRCNPDAGDDLHARAKRLATHTGVDATAIWEWGTIHRVISGLYSRQIGFQPFGDLLLAAADRLTVSGHGPGGGQ</sequence>
<dbReference type="Pfam" id="PF04655">
    <property type="entry name" value="APH_6_hur"/>
    <property type="match status" value="1"/>
</dbReference>
<accession>A0ABY2BA63</accession>